<dbReference type="Proteomes" id="UP000184774">
    <property type="component" value="Unassembled WGS sequence"/>
</dbReference>
<evidence type="ECO:0000256" key="6">
    <source>
        <dbReference type="ARBA" id="ARBA00022692"/>
    </source>
</evidence>
<dbReference type="EMBL" id="CP046268">
    <property type="protein sequence ID" value="QMV15102.1"/>
    <property type="molecule type" value="Genomic_DNA"/>
</dbReference>
<accession>A0A1N6M0M7</accession>
<dbReference type="RefSeq" id="WP_074371583.1">
    <property type="nucleotide sequence ID" value="NZ_AP024907.1"/>
</dbReference>
<evidence type="ECO:0000256" key="9">
    <source>
        <dbReference type="ARBA" id="ARBA00023136"/>
    </source>
</evidence>
<feature type="transmembrane region" description="Helical" evidence="10">
    <location>
        <begin position="18"/>
        <end position="40"/>
    </location>
</feature>
<evidence type="ECO:0000256" key="5">
    <source>
        <dbReference type="ARBA" id="ARBA00022500"/>
    </source>
</evidence>
<keyword evidence="8 10" id="KW-1133">Transmembrane helix</keyword>
<name>A0A1N6M0M7_9VIBR</name>
<keyword evidence="12" id="KW-0969">Cilium</keyword>
<keyword evidence="14" id="KW-1185">Reference proteome</keyword>
<keyword evidence="4" id="KW-1003">Cell membrane</keyword>
<evidence type="ECO:0000256" key="1">
    <source>
        <dbReference type="ARBA" id="ARBA00002254"/>
    </source>
</evidence>
<keyword evidence="10" id="KW-0997">Cell inner membrane</keyword>
<evidence type="ECO:0000313" key="14">
    <source>
        <dbReference type="Proteomes" id="UP000515264"/>
    </source>
</evidence>
<keyword evidence="9 10" id="KW-0472">Membrane</keyword>
<comment type="similarity">
    <text evidence="3 10">Belongs to the FliL family.</text>
</comment>
<keyword evidence="6 10" id="KW-0812">Transmembrane</keyword>
<sequence>MADENGVADDASGGKKKLLIIIIALVVLLMVGGGAAFFMMGSDDESPSAAPEQSVEQADNNNEPVAYVSLPQPFVFNVAGDKRDRMVQIKVQLMVRGSDNENQARYHSPLIESSLLSTFASATVEQLRSPNGRIELRDRATKDIQTALTKAVGEPVIERVLFTDFVMQ</sequence>
<dbReference type="NCBIfam" id="NF004285">
    <property type="entry name" value="PRK05696.1"/>
    <property type="match status" value="1"/>
</dbReference>
<dbReference type="PANTHER" id="PTHR35091">
    <property type="entry name" value="FLAGELLAR PROTEIN FLIL"/>
    <property type="match status" value="1"/>
</dbReference>
<comment type="function">
    <text evidence="1 10">Controls the rotational direction of flagella during chemotaxis.</text>
</comment>
<protein>
    <recommendedName>
        <fullName evidence="10">Flagellar protein FliL</fullName>
    </recommendedName>
</protein>
<keyword evidence="5 10" id="KW-0145">Chemotaxis</keyword>
<evidence type="ECO:0000256" key="3">
    <source>
        <dbReference type="ARBA" id="ARBA00008281"/>
    </source>
</evidence>
<dbReference type="GO" id="GO:0005886">
    <property type="term" value="C:plasma membrane"/>
    <property type="evidence" value="ECO:0007669"/>
    <property type="project" value="UniProtKB-SubCell"/>
</dbReference>
<evidence type="ECO:0000256" key="2">
    <source>
        <dbReference type="ARBA" id="ARBA00004162"/>
    </source>
</evidence>
<dbReference type="GO" id="GO:0009425">
    <property type="term" value="C:bacterial-type flagellum basal body"/>
    <property type="evidence" value="ECO:0007669"/>
    <property type="project" value="InterPro"/>
</dbReference>
<evidence type="ECO:0000256" key="8">
    <source>
        <dbReference type="ARBA" id="ARBA00022989"/>
    </source>
</evidence>
<evidence type="ECO:0000256" key="4">
    <source>
        <dbReference type="ARBA" id="ARBA00022475"/>
    </source>
</evidence>
<dbReference type="InterPro" id="IPR005503">
    <property type="entry name" value="FliL"/>
</dbReference>
<organism evidence="12 13">
    <name type="scientific">Vibrio spartinae</name>
    <dbReference type="NCBI Taxonomy" id="1918945"/>
    <lineage>
        <taxon>Bacteria</taxon>
        <taxon>Pseudomonadati</taxon>
        <taxon>Pseudomonadota</taxon>
        <taxon>Gammaproteobacteria</taxon>
        <taxon>Vibrionales</taxon>
        <taxon>Vibrionaceae</taxon>
        <taxon>Vibrio</taxon>
    </lineage>
</organism>
<evidence type="ECO:0000256" key="10">
    <source>
        <dbReference type="RuleBase" id="RU364125"/>
    </source>
</evidence>
<evidence type="ECO:0000313" key="11">
    <source>
        <dbReference type="EMBL" id="QMV15102.1"/>
    </source>
</evidence>
<reference evidence="12 13" key="1">
    <citation type="submission" date="2016-12" db="EMBL/GenBank/DDBJ databases">
        <authorList>
            <person name="Song W.-J."/>
            <person name="Kurnit D.M."/>
        </authorList>
    </citation>
    <scope>NUCLEOTIDE SEQUENCE [LARGE SCALE GENOMIC DNA]</scope>
    <source>
        <strain evidence="12 13">CECT 9026</strain>
    </source>
</reference>
<dbReference type="Proteomes" id="UP000515264">
    <property type="component" value="Chromosome 1"/>
</dbReference>
<evidence type="ECO:0000313" key="13">
    <source>
        <dbReference type="Proteomes" id="UP000184774"/>
    </source>
</evidence>
<gene>
    <name evidence="12" type="ORF">VSP9026_00603</name>
    <name evidence="11" type="ORF">Vspart_02380</name>
</gene>
<comment type="subcellular location">
    <subcellularLocation>
        <location evidence="10">Cell inner membrane</location>
    </subcellularLocation>
    <subcellularLocation>
        <location evidence="2">Cell membrane</location>
        <topology evidence="2">Single-pass membrane protein</topology>
    </subcellularLocation>
</comment>
<dbReference type="AlphaFoldDB" id="A0A1N6M0M7"/>
<dbReference type="OrthoDB" id="5829285at2"/>
<evidence type="ECO:0000256" key="7">
    <source>
        <dbReference type="ARBA" id="ARBA00022779"/>
    </source>
</evidence>
<keyword evidence="7 10" id="KW-0283">Flagellar rotation</keyword>
<evidence type="ECO:0000313" key="12">
    <source>
        <dbReference type="EMBL" id="SIO92970.1"/>
    </source>
</evidence>
<dbReference type="PANTHER" id="PTHR35091:SF2">
    <property type="entry name" value="FLAGELLAR PROTEIN FLIL"/>
    <property type="match status" value="1"/>
</dbReference>
<dbReference type="GO" id="GO:0006935">
    <property type="term" value="P:chemotaxis"/>
    <property type="evidence" value="ECO:0007669"/>
    <property type="project" value="UniProtKB-KW"/>
</dbReference>
<keyword evidence="12" id="KW-0282">Flagellum</keyword>
<dbReference type="Pfam" id="PF03748">
    <property type="entry name" value="FliL"/>
    <property type="match status" value="1"/>
</dbReference>
<reference evidence="11 14" key="3">
    <citation type="journal article" date="2020" name="J. Nat. Prod.">
        <title>Genomics-Metabolomics Profiling Disclosed Marine Vibrio spartinae 3.6 as a Producer of a New Branched Side Chain Prodigiosin.</title>
        <authorList>
            <person name="Vitale G.A."/>
            <person name="Sciarretta M."/>
            <person name="Palma Esposito F."/>
            <person name="January G.G."/>
            <person name="Giaccio M."/>
            <person name="Bunk B."/>
            <person name="Sproer C."/>
            <person name="Bajerski F."/>
            <person name="Power D."/>
            <person name="Festa C."/>
            <person name="Monti M.C."/>
            <person name="D'Auria M.V."/>
            <person name="de Pascale D."/>
        </authorList>
    </citation>
    <scope>NUCLEOTIDE SEQUENCE [LARGE SCALE GENOMIC DNA]</scope>
    <source>
        <strain evidence="11 14">3.6</strain>
    </source>
</reference>
<proteinExistence type="inferred from homology"/>
<dbReference type="GO" id="GO:0071978">
    <property type="term" value="P:bacterial-type flagellum-dependent swarming motility"/>
    <property type="evidence" value="ECO:0007669"/>
    <property type="project" value="TreeGrafter"/>
</dbReference>
<keyword evidence="12" id="KW-0966">Cell projection</keyword>
<dbReference type="EMBL" id="FSSB01000007">
    <property type="protein sequence ID" value="SIO92970.1"/>
    <property type="molecule type" value="Genomic_DNA"/>
</dbReference>
<reference evidence="11" key="2">
    <citation type="submission" date="2019-11" db="EMBL/GenBank/DDBJ databases">
        <authorList>
            <person name="January G."/>
            <person name="Bunk B."/>
        </authorList>
    </citation>
    <scope>NUCLEOTIDE SEQUENCE</scope>
    <source>
        <strain evidence="11">3.6</strain>
    </source>
</reference>